<protein>
    <submittedName>
        <fullName evidence="5">Putative AraC family transcriptional regulator</fullName>
    </submittedName>
</protein>
<keyword evidence="6" id="KW-1185">Reference proteome</keyword>
<evidence type="ECO:0000259" key="4">
    <source>
        <dbReference type="PROSITE" id="PS01124"/>
    </source>
</evidence>
<dbReference type="EMBL" id="BDQX01000036">
    <property type="protein sequence ID" value="GBG06111.1"/>
    <property type="molecule type" value="Genomic_DNA"/>
</dbReference>
<evidence type="ECO:0000313" key="6">
    <source>
        <dbReference type="Proteomes" id="UP000245202"/>
    </source>
</evidence>
<dbReference type="Gene3D" id="1.10.10.60">
    <property type="entry name" value="Homeodomain-like"/>
    <property type="match status" value="2"/>
</dbReference>
<accession>A0A2R5ERV3</accession>
<dbReference type="InterPro" id="IPR018060">
    <property type="entry name" value="HTH_AraC"/>
</dbReference>
<dbReference type="AlphaFoldDB" id="A0A2R5ERV3"/>
<dbReference type="GO" id="GO:0043565">
    <property type="term" value="F:sequence-specific DNA binding"/>
    <property type="evidence" value="ECO:0007669"/>
    <property type="project" value="InterPro"/>
</dbReference>
<dbReference type="InterPro" id="IPR037923">
    <property type="entry name" value="HTH-like"/>
</dbReference>
<dbReference type="SMART" id="SM00342">
    <property type="entry name" value="HTH_ARAC"/>
    <property type="match status" value="1"/>
</dbReference>
<dbReference type="InterPro" id="IPR003313">
    <property type="entry name" value="AraC-bd"/>
</dbReference>
<dbReference type="GO" id="GO:0003700">
    <property type="term" value="F:DNA-binding transcription factor activity"/>
    <property type="evidence" value="ECO:0007669"/>
    <property type="project" value="InterPro"/>
</dbReference>
<keyword evidence="2" id="KW-0238">DNA-binding</keyword>
<organism evidence="5 6">
    <name type="scientific">Paenibacillus agaridevorans</name>
    <dbReference type="NCBI Taxonomy" id="171404"/>
    <lineage>
        <taxon>Bacteria</taxon>
        <taxon>Bacillati</taxon>
        <taxon>Bacillota</taxon>
        <taxon>Bacilli</taxon>
        <taxon>Bacillales</taxon>
        <taxon>Paenibacillaceae</taxon>
        <taxon>Paenibacillus</taxon>
    </lineage>
</organism>
<dbReference type="Pfam" id="PF02311">
    <property type="entry name" value="AraC_binding"/>
    <property type="match status" value="1"/>
</dbReference>
<keyword evidence="1" id="KW-0805">Transcription regulation</keyword>
<dbReference type="PANTHER" id="PTHR43280:SF2">
    <property type="entry name" value="HTH-TYPE TRANSCRIPTIONAL REGULATOR EXSA"/>
    <property type="match status" value="1"/>
</dbReference>
<name>A0A2R5ERV3_9BACL</name>
<keyword evidence="3" id="KW-0804">Transcription</keyword>
<dbReference type="InterPro" id="IPR009057">
    <property type="entry name" value="Homeodomain-like_sf"/>
</dbReference>
<evidence type="ECO:0000256" key="3">
    <source>
        <dbReference type="ARBA" id="ARBA00023163"/>
    </source>
</evidence>
<proteinExistence type="predicted"/>
<dbReference type="PROSITE" id="PS01124">
    <property type="entry name" value="HTH_ARAC_FAMILY_2"/>
    <property type="match status" value="1"/>
</dbReference>
<evidence type="ECO:0000313" key="5">
    <source>
        <dbReference type="EMBL" id="GBG06111.1"/>
    </source>
</evidence>
<gene>
    <name evidence="5" type="ORF">PAT3040_00614</name>
</gene>
<feature type="domain" description="HTH araC/xylS-type" evidence="4">
    <location>
        <begin position="130"/>
        <end position="228"/>
    </location>
</feature>
<evidence type="ECO:0000256" key="1">
    <source>
        <dbReference type="ARBA" id="ARBA00023015"/>
    </source>
</evidence>
<dbReference type="Proteomes" id="UP000245202">
    <property type="component" value="Unassembled WGS sequence"/>
</dbReference>
<dbReference type="PANTHER" id="PTHR43280">
    <property type="entry name" value="ARAC-FAMILY TRANSCRIPTIONAL REGULATOR"/>
    <property type="match status" value="1"/>
</dbReference>
<sequence length="229" mass="26011">MRPGSLFFFLPNQLHKVQADINEERPYERSIIHFEPAFLERFLPPFPSLRDTYMRMKKGLLFKQSLELSACQTELGAAFDSFQGVIYDSGAGGGEEEGAAILLLQLLTFIQREIAEPIAGEGVKPIRHSDEIMAWIERHYSEPFQLDKLAAELHMSGSYLSRLFRQETGSSITGYLAARRIQQACSLLRGSDKPIELIGQQVGLPNVSYFIQLFKRTMGISPHQYRLKL</sequence>
<dbReference type="SUPFAM" id="SSF51215">
    <property type="entry name" value="Regulatory protein AraC"/>
    <property type="match status" value="1"/>
</dbReference>
<dbReference type="SUPFAM" id="SSF46689">
    <property type="entry name" value="Homeodomain-like"/>
    <property type="match status" value="2"/>
</dbReference>
<evidence type="ECO:0000256" key="2">
    <source>
        <dbReference type="ARBA" id="ARBA00023125"/>
    </source>
</evidence>
<dbReference type="Pfam" id="PF12833">
    <property type="entry name" value="HTH_18"/>
    <property type="match status" value="1"/>
</dbReference>
<comment type="caution">
    <text evidence="5">The sequence shown here is derived from an EMBL/GenBank/DDBJ whole genome shotgun (WGS) entry which is preliminary data.</text>
</comment>
<reference evidence="5 6" key="1">
    <citation type="submission" date="2017-08" db="EMBL/GenBank/DDBJ databases">
        <title>Substantial Increase in Enzyme Production by Combined Drug-Resistance Mutations in Paenibacillus agaridevorans.</title>
        <authorList>
            <person name="Tanaka Y."/>
            <person name="Funane K."/>
            <person name="Hosaka T."/>
            <person name="Shiwa Y."/>
            <person name="Fujita N."/>
            <person name="Miyazaki T."/>
            <person name="Yoshikawa H."/>
            <person name="Murakami K."/>
            <person name="Kasahara K."/>
            <person name="Inaoka T."/>
            <person name="Hiraga Y."/>
            <person name="Ochi K."/>
        </authorList>
    </citation>
    <scope>NUCLEOTIDE SEQUENCE [LARGE SCALE GENOMIC DNA]</scope>
    <source>
        <strain evidence="5 6">T-3040</strain>
    </source>
</reference>